<dbReference type="PROSITE" id="PS50818">
    <property type="entry name" value="INTEIN_C_TER"/>
    <property type="match status" value="1"/>
</dbReference>
<dbReference type="InterPro" id="IPR004860">
    <property type="entry name" value="LAGLIDADG_dom"/>
</dbReference>
<dbReference type="InterPro" id="IPR050862">
    <property type="entry name" value="RdRp_reductase_class-2"/>
</dbReference>
<dbReference type="PRINTS" id="PR00379">
    <property type="entry name" value="INTEIN"/>
</dbReference>
<dbReference type="PANTHER" id="PTHR43371">
    <property type="entry name" value="VITAMIN B12-DEPENDENT RIBONUCLEOTIDE REDUCTASE"/>
    <property type="match status" value="1"/>
</dbReference>
<dbReference type="EC" id="1.17.4.1" evidence="13"/>
<dbReference type="InterPro" id="IPR013509">
    <property type="entry name" value="RNR_lsu_N"/>
</dbReference>
<keyword evidence="3" id="KW-0846">Cobalamin</keyword>
<comment type="cofactor">
    <cofactor evidence="1">
        <name>adenosylcob(III)alamin</name>
        <dbReference type="ChEBI" id="CHEBI:18408"/>
    </cofactor>
</comment>
<keyword evidence="9 13" id="KW-0215">Deoxyribonucleotide synthesis</keyword>
<dbReference type="AlphaFoldDB" id="H5S8A9"/>
<dbReference type="InterPro" id="IPR000788">
    <property type="entry name" value="RNR_lg_C"/>
</dbReference>
<dbReference type="Pfam" id="PF00317">
    <property type="entry name" value="Ribonuc_red_lgN"/>
    <property type="match status" value="1"/>
</dbReference>
<keyword evidence="6" id="KW-0068">Autocatalytic cleavage</keyword>
<accession>H5S8A9</accession>
<dbReference type="GO" id="GO:0004519">
    <property type="term" value="F:endonuclease activity"/>
    <property type="evidence" value="ECO:0007669"/>
    <property type="project" value="InterPro"/>
</dbReference>
<keyword evidence="8 13" id="KW-0560">Oxidoreductase</keyword>
<evidence type="ECO:0000256" key="1">
    <source>
        <dbReference type="ARBA" id="ARBA00001922"/>
    </source>
</evidence>
<protein>
    <recommendedName>
        <fullName evidence="13">Ribonucleoside-diphosphate reductase</fullName>
        <ecNumber evidence="13">1.17.4.1</ecNumber>
    </recommendedName>
</protein>
<dbReference type="InterPro" id="IPR006141">
    <property type="entry name" value="Intein_N"/>
</dbReference>
<dbReference type="UniPathway" id="UPA00326"/>
<dbReference type="InterPro" id="IPR030934">
    <property type="entry name" value="Intein_C"/>
</dbReference>
<reference evidence="15" key="1">
    <citation type="journal article" date="2005" name="Environ. Microbiol.">
        <title>Genetic and functional properties of uncultivated thermophilic crenarchaeotes from a subsurface gold mine as revealed by analysis of genome fragments.</title>
        <authorList>
            <person name="Nunoura T."/>
            <person name="Hirayama H."/>
            <person name="Takami H."/>
            <person name="Oida H."/>
            <person name="Nishi S."/>
            <person name="Shimamura S."/>
            <person name="Suzuki Y."/>
            <person name="Inagaki F."/>
            <person name="Takai K."/>
            <person name="Nealson K.H."/>
            <person name="Horikoshi K."/>
        </authorList>
    </citation>
    <scope>NUCLEOTIDE SEQUENCE</scope>
</reference>
<dbReference type="InterPro" id="IPR036844">
    <property type="entry name" value="Hint_dom_sf"/>
</dbReference>
<evidence type="ECO:0000256" key="7">
    <source>
        <dbReference type="ARBA" id="ARBA00023000"/>
    </source>
</evidence>
<dbReference type="NCBIfam" id="TIGR01443">
    <property type="entry name" value="intein_Cterm"/>
    <property type="match status" value="1"/>
</dbReference>
<dbReference type="Pfam" id="PF02867">
    <property type="entry name" value="Ribonuc_red_lgC"/>
    <property type="match status" value="1"/>
</dbReference>
<evidence type="ECO:0000256" key="2">
    <source>
        <dbReference type="ARBA" id="ARBA00007405"/>
    </source>
</evidence>
<dbReference type="SUPFAM" id="SSF51998">
    <property type="entry name" value="PFL-like glycyl radical enzymes"/>
    <property type="match status" value="1"/>
</dbReference>
<keyword evidence="7" id="KW-0651">Protein splicing</keyword>
<dbReference type="SUPFAM" id="SSF55608">
    <property type="entry name" value="Homing endonucleases"/>
    <property type="match status" value="1"/>
</dbReference>
<evidence type="ECO:0000313" key="15">
    <source>
        <dbReference type="EMBL" id="BAL52395.1"/>
    </source>
</evidence>
<dbReference type="EMBL" id="AP011627">
    <property type="protein sequence ID" value="BAL52395.1"/>
    <property type="molecule type" value="Genomic_DNA"/>
</dbReference>
<dbReference type="InterPro" id="IPR024434">
    <property type="entry name" value="TSCPD_dom"/>
</dbReference>
<dbReference type="SMART" id="SM00306">
    <property type="entry name" value="HintN"/>
    <property type="match status" value="1"/>
</dbReference>
<dbReference type="GO" id="GO:0031419">
    <property type="term" value="F:cobalamin binding"/>
    <property type="evidence" value="ECO:0007669"/>
    <property type="project" value="UniProtKB-KW"/>
</dbReference>
<dbReference type="Gene3D" id="3.20.70.20">
    <property type="match status" value="2"/>
</dbReference>
<feature type="domain" description="DOD-type homing endonuclease" evidence="14">
    <location>
        <begin position="407"/>
        <end position="555"/>
    </location>
</feature>
<dbReference type="GO" id="GO:0009263">
    <property type="term" value="P:deoxyribonucleotide biosynthetic process"/>
    <property type="evidence" value="ECO:0007669"/>
    <property type="project" value="UniProtKB-KW"/>
</dbReference>
<comment type="similarity">
    <text evidence="2">Belongs to the ribonucleoside diphosphate reductase class-2 family.</text>
</comment>
<evidence type="ECO:0000256" key="11">
    <source>
        <dbReference type="ARBA" id="ARBA00025437"/>
    </source>
</evidence>
<evidence type="ECO:0000256" key="13">
    <source>
        <dbReference type="RuleBase" id="RU003410"/>
    </source>
</evidence>
<dbReference type="CDD" id="cd00081">
    <property type="entry name" value="Hint"/>
    <property type="match status" value="1"/>
</dbReference>
<keyword evidence="5" id="KW-0547">Nucleotide-binding</keyword>
<evidence type="ECO:0000256" key="4">
    <source>
        <dbReference type="ARBA" id="ARBA00022634"/>
    </source>
</evidence>
<keyword evidence="4" id="KW-0237">DNA synthesis</keyword>
<dbReference type="Gene3D" id="2.170.16.10">
    <property type="entry name" value="Hedgehog/Intein (Hint) domain"/>
    <property type="match status" value="1"/>
</dbReference>
<dbReference type="Pfam" id="PF14528">
    <property type="entry name" value="LAGLIDADG_3"/>
    <property type="match status" value="1"/>
</dbReference>
<keyword evidence="10" id="KW-0170">Cobalt</keyword>
<comment type="similarity">
    <text evidence="13">Belongs to the ribonucleoside diphosphate reductase large chain family.</text>
</comment>
<dbReference type="GO" id="GO:0016539">
    <property type="term" value="P:intein-mediated protein splicing"/>
    <property type="evidence" value="ECO:0007669"/>
    <property type="project" value="InterPro"/>
</dbReference>
<dbReference type="InterPro" id="IPR006142">
    <property type="entry name" value="INTEIN"/>
</dbReference>
<dbReference type="PROSITE" id="PS50817">
    <property type="entry name" value="INTEIN_N_TER"/>
    <property type="match status" value="1"/>
</dbReference>
<evidence type="ECO:0000259" key="14">
    <source>
        <dbReference type="PROSITE" id="PS50819"/>
    </source>
</evidence>
<evidence type="ECO:0000256" key="10">
    <source>
        <dbReference type="ARBA" id="ARBA00023285"/>
    </source>
</evidence>
<dbReference type="InterPro" id="IPR003587">
    <property type="entry name" value="Hint_dom_N"/>
</dbReference>
<organism evidence="15">
    <name type="scientific">uncultured Acetothermia bacterium</name>
    <dbReference type="NCBI Taxonomy" id="236499"/>
    <lineage>
        <taxon>Bacteria</taxon>
        <taxon>Candidatus Bipolaricaulota</taxon>
        <taxon>environmental samples</taxon>
    </lineage>
</organism>
<evidence type="ECO:0000256" key="8">
    <source>
        <dbReference type="ARBA" id="ARBA00023002"/>
    </source>
</evidence>
<dbReference type="GO" id="GO:0071897">
    <property type="term" value="P:DNA biosynthetic process"/>
    <property type="evidence" value="ECO:0007669"/>
    <property type="project" value="UniProtKB-KW"/>
</dbReference>
<name>H5S8A9_9BACT</name>
<dbReference type="SUPFAM" id="SSF51294">
    <property type="entry name" value="Hedgehog/intein (Hint) domain"/>
    <property type="match status" value="1"/>
</dbReference>
<evidence type="ECO:0000256" key="12">
    <source>
        <dbReference type="ARBA" id="ARBA00047754"/>
    </source>
</evidence>
<evidence type="ECO:0000256" key="9">
    <source>
        <dbReference type="ARBA" id="ARBA00023116"/>
    </source>
</evidence>
<dbReference type="Pfam" id="PF12637">
    <property type="entry name" value="TSCPD"/>
    <property type="match status" value="1"/>
</dbReference>
<dbReference type="InterPro" id="IPR004042">
    <property type="entry name" value="Intein_endonuc_central"/>
</dbReference>
<dbReference type="InterPro" id="IPR027434">
    <property type="entry name" value="Homing_endonucl"/>
</dbReference>
<dbReference type="PROSITE" id="PS50819">
    <property type="entry name" value="INTEIN_ENDONUCLEASE"/>
    <property type="match status" value="1"/>
</dbReference>
<reference evidence="15" key="2">
    <citation type="journal article" date="2012" name="PLoS ONE">
        <title>A Deeply Branching Thermophilic Bacterium with an Ancient Acetyl-CoA Pathway Dominates a Subsurface Ecosystem.</title>
        <authorList>
            <person name="Takami H."/>
            <person name="Noguchi H."/>
            <person name="Takaki Y."/>
            <person name="Uchiyama I."/>
            <person name="Toyoda A."/>
            <person name="Nishi S."/>
            <person name="Chee G.-J."/>
            <person name="Arai W."/>
            <person name="Nunoura T."/>
            <person name="Itoh T."/>
            <person name="Hattori M."/>
            <person name="Takai K."/>
        </authorList>
    </citation>
    <scope>NUCLEOTIDE SEQUENCE</scope>
</reference>
<gene>
    <name evidence="15" type="ORF">HGMM_F01C04C15</name>
</gene>
<dbReference type="PANTHER" id="PTHR43371:SF1">
    <property type="entry name" value="RIBONUCLEOSIDE-DIPHOSPHATE REDUCTASE"/>
    <property type="match status" value="1"/>
</dbReference>
<proteinExistence type="inferred from homology"/>
<dbReference type="Gene3D" id="3.10.28.10">
    <property type="entry name" value="Homing endonucleases"/>
    <property type="match status" value="1"/>
</dbReference>
<dbReference type="GO" id="GO:0004748">
    <property type="term" value="F:ribonucleoside-diphosphate reductase activity, thioredoxin disulfide as acceptor"/>
    <property type="evidence" value="ECO:0007669"/>
    <property type="project" value="UniProtKB-EC"/>
</dbReference>
<dbReference type="GO" id="GO:0005524">
    <property type="term" value="F:ATP binding"/>
    <property type="evidence" value="ECO:0007669"/>
    <property type="project" value="InterPro"/>
</dbReference>
<comment type="function">
    <text evidence="13">Provides the precursors necessary for DNA synthesis. Catalyzes the biosynthesis of deoxyribonucleotides from the corresponding ribonucleotides.</text>
</comment>
<evidence type="ECO:0000256" key="5">
    <source>
        <dbReference type="ARBA" id="ARBA00022741"/>
    </source>
</evidence>
<evidence type="ECO:0000256" key="6">
    <source>
        <dbReference type="ARBA" id="ARBA00022813"/>
    </source>
</evidence>
<sequence length="1153" mass="129508">MWERVAREIASVETDAKKRREWEKRFYWLLEDFRFIPGGRIMFGAGQPRRATLLNCYVIPIKEDSIEGIFEWCKEAARTYSLGGGVGTDISILRPKGSPVNNSAIYSSGSVSFMELFSTTTGTIGQSGRRGALMITISVDHPDVLDFIEIKNDPERRKVQYANISVRVTDEFMRAVERDEEFLLRYENERIGRFEKRVRAREIWEKLVKNAWASAEPGVIFWDTVKRESTTEYNGMEVITTNPCSLTGETRVFTPQGLLRLDELVLSATLSHQMLSVFIDRRAQDKKGIAVVAADRVAFTGIKPIWRVETSSGFVLRGTCDHKVKVLNCADYDPDHQSYGWKRIDELKPGDLLALPDLNDDSWVDKVFSERSWELQIDRDYVQPRRRDAHYRLINIPTRWTEDLAYLLGYAVGDGSYTTHSKVRGGHSKRLDLHMHSSEAPELVAIFSRVTQDLLGHECPVKRRAGAQHCWVSIFAAPFQRVLQQLGLHPEKGVAKHVPEPIFRAPKEITAAFLRGLFDADGTISTPSQRPMISLSSISERLIREVQLLLLQFGIFSSMTVYKAEEKNRRRTTPFRYVTVDGEERLYTSKHDVYKLCITSYPCIERFAHYIGSALSAKRQKIEALRAGRTRALRPVTIATEVSRVVQEETCEPVYDLTVLDTKSFIGNGLIVSNSEIPLEAYGACCLGNINLSKFVLDSFTPNARVDWPNLEKALRYATRFLDNVLEYNADRHPLPAQREASLRSRRIGVGFTGFGDMLIKLGLKYDTDEAIAFTDKLFERIKHIVYDESTELAVEKGTFPAFDCEKHLKSAFIKRLDSSLLEKIKKNGLRNAALLTVPPVGSGSVLAGCSSGIEPIFSLSYVRKSKSLSKGEFEVSHPLVREYMEKMGLANIQELPKTFVTAHEIEPMMRVRMQATIQKHIDHAISSTVNLAKDVLPETIGDIYFEAWKAGCKGITVYREGSREGILLTKEEAKEGEKPARATLVPRPRPRVAKGKTYRMKTELGTVFITVNEDEEGIFEVFVQGLGKSGTSTAAFTEAIGRLISLALRSGVKPSAIIDQLSLIRGSRPVVQEDGTVVFSVPDAIAKALAEYLKGGEQLTLLEEVKPRPPQLSEANGHDAKRDVELCPSCGGVLIFTNGCYICSDCGFSECD</sequence>
<comment type="catalytic activity">
    <reaction evidence="12 13">
        <text>a 2'-deoxyribonucleoside 5'-diphosphate + [thioredoxin]-disulfide + H2O = a ribonucleoside 5'-diphosphate + [thioredoxin]-dithiol</text>
        <dbReference type="Rhea" id="RHEA:23252"/>
        <dbReference type="Rhea" id="RHEA-COMP:10698"/>
        <dbReference type="Rhea" id="RHEA-COMP:10700"/>
        <dbReference type="ChEBI" id="CHEBI:15377"/>
        <dbReference type="ChEBI" id="CHEBI:29950"/>
        <dbReference type="ChEBI" id="CHEBI:50058"/>
        <dbReference type="ChEBI" id="CHEBI:57930"/>
        <dbReference type="ChEBI" id="CHEBI:73316"/>
        <dbReference type="EC" id="1.17.4.1"/>
    </reaction>
</comment>
<evidence type="ECO:0000256" key="3">
    <source>
        <dbReference type="ARBA" id="ARBA00022628"/>
    </source>
</evidence>
<comment type="function">
    <text evidence="11">Catalyzes the reduction of ribonucleotides to deoxyribonucleotides. May function to provide a pool of deoxyribonucleotide precursors for DNA repair during oxygen limitation and/or for immediate growth after restoration of oxygen.</text>
</comment>